<dbReference type="Proteomes" id="UP001203342">
    <property type="component" value="Unassembled WGS sequence"/>
</dbReference>
<reference evidence="1 2" key="1">
    <citation type="submission" date="2022-05" db="EMBL/GenBank/DDBJ databases">
        <title>Flavobacterium sp., isolated from activated sludge.</title>
        <authorList>
            <person name="Ran Q."/>
        </authorList>
    </citation>
    <scope>NUCLEOTIDE SEQUENCE [LARGE SCALE GENOMIC DNA]</scope>
    <source>
        <strain evidence="1 2">HXWNR69</strain>
    </source>
</reference>
<name>A0ABT0TEK1_9FLAO</name>
<gene>
    <name evidence="1" type="ORF">NAT47_03135</name>
</gene>
<organism evidence="1 2">
    <name type="scientific">Flavobacterium fragile</name>
    <dbReference type="NCBI Taxonomy" id="2949085"/>
    <lineage>
        <taxon>Bacteria</taxon>
        <taxon>Pseudomonadati</taxon>
        <taxon>Bacteroidota</taxon>
        <taxon>Flavobacteriia</taxon>
        <taxon>Flavobacteriales</taxon>
        <taxon>Flavobacteriaceae</taxon>
        <taxon>Flavobacterium</taxon>
    </lineage>
</organism>
<proteinExistence type="predicted"/>
<protein>
    <submittedName>
        <fullName evidence="1">Uncharacterized protein</fullName>
    </submittedName>
</protein>
<evidence type="ECO:0000313" key="2">
    <source>
        <dbReference type="Proteomes" id="UP001203342"/>
    </source>
</evidence>
<accession>A0ABT0TEK1</accession>
<dbReference type="EMBL" id="JAMLJN010000002">
    <property type="protein sequence ID" value="MCL9769401.1"/>
    <property type="molecule type" value="Genomic_DNA"/>
</dbReference>
<sequence length="184" mass="21868">MKKVIFILFLAITNSIFSQINEGQDFCSPNENGDYFPSSIDKKRILWQDKSYFETKNNFVIINEKKYIEYLQDWGEKNLSKMYLREENGVIYEYKKDVKKETIRFDKNFKKGHIWKTAEGDCEYEIISFNGKLKTPFCKYENLLVIRAKFEDVTFDFYYLKGHGYVGATVKDKLISCVTPVWNN</sequence>
<keyword evidence="2" id="KW-1185">Reference proteome</keyword>
<evidence type="ECO:0000313" key="1">
    <source>
        <dbReference type="EMBL" id="MCL9769401.1"/>
    </source>
</evidence>
<comment type="caution">
    <text evidence="1">The sequence shown here is derived from an EMBL/GenBank/DDBJ whole genome shotgun (WGS) entry which is preliminary data.</text>
</comment>
<dbReference type="RefSeq" id="WP_250580186.1">
    <property type="nucleotide sequence ID" value="NZ_JAMLJN010000002.1"/>
</dbReference>